<dbReference type="SMART" id="SM00667">
    <property type="entry name" value="LisH"/>
    <property type="match status" value="1"/>
</dbReference>
<gene>
    <name evidence="10" type="ORF">XYLVIOL_LOCUS7155</name>
</gene>
<dbReference type="EMBL" id="CAXAJV020001293">
    <property type="protein sequence ID" value="CAL7945345.1"/>
    <property type="molecule type" value="Genomic_DNA"/>
</dbReference>
<reference evidence="10 11" key="1">
    <citation type="submission" date="2024-08" db="EMBL/GenBank/DDBJ databases">
        <authorList>
            <person name="Will J Nash"/>
            <person name="Angela Man"/>
            <person name="Seanna McTaggart"/>
            <person name="Kendall Baker"/>
            <person name="Tom Barker"/>
            <person name="Leah Catchpole"/>
            <person name="Alex Durrant"/>
            <person name="Karim Gharbi"/>
            <person name="Naomi Irish"/>
            <person name="Gemy Kaithakottil"/>
            <person name="Debby Ku"/>
            <person name="Aaliyah Providence"/>
            <person name="Felix Shaw"/>
            <person name="David Swarbreck"/>
            <person name="Chris Watkins"/>
            <person name="Ann M. McCartney"/>
            <person name="Giulio Formenti"/>
            <person name="Alice Mouton"/>
            <person name="Noel Vella"/>
            <person name="Bjorn M von Reumont"/>
            <person name="Adriana Vella"/>
            <person name="Wilfried Haerty"/>
        </authorList>
    </citation>
    <scope>NUCLEOTIDE SEQUENCE [LARGE SCALE GENOMIC DNA]</scope>
</reference>
<dbReference type="SUPFAM" id="SSF52540">
    <property type="entry name" value="P-loop containing nucleoside triphosphate hydrolases"/>
    <property type="match status" value="1"/>
</dbReference>
<dbReference type="Pfam" id="PF00004">
    <property type="entry name" value="AAA"/>
    <property type="match status" value="1"/>
</dbReference>
<dbReference type="Proteomes" id="UP001642520">
    <property type="component" value="Unassembled WGS sequence"/>
</dbReference>
<protein>
    <recommendedName>
        <fullName evidence="9">AAA+ ATPase domain-containing protein</fullName>
    </recommendedName>
</protein>
<comment type="caution">
    <text evidence="10">The sequence shown here is derived from an EMBL/GenBank/DDBJ whole genome shotgun (WGS) entry which is preliminary data.</text>
</comment>
<evidence type="ECO:0000256" key="2">
    <source>
        <dbReference type="ARBA" id="ARBA00022490"/>
    </source>
</evidence>
<dbReference type="InterPro" id="IPR003959">
    <property type="entry name" value="ATPase_AAA_core"/>
</dbReference>
<dbReference type="PANTHER" id="PTHR23074:SF78">
    <property type="entry name" value="KATANIN P60 ATPASE-CONTAINING SUBUNIT A-LIKE 2"/>
    <property type="match status" value="1"/>
</dbReference>
<dbReference type="InterPro" id="IPR006594">
    <property type="entry name" value="LisH"/>
</dbReference>
<evidence type="ECO:0000256" key="5">
    <source>
        <dbReference type="ARBA" id="ARBA00022840"/>
    </source>
</evidence>
<dbReference type="PANTHER" id="PTHR23074">
    <property type="entry name" value="AAA DOMAIN-CONTAINING"/>
    <property type="match status" value="1"/>
</dbReference>
<evidence type="ECO:0000256" key="6">
    <source>
        <dbReference type="ARBA" id="ARBA00023212"/>
    </source>
</evidence>
<evidence type="ECO:0000313" key="11">
    <source>
        <dbReference type="Proteomes" id="UP001642520"/>
    </source>
</evidence>
<dbReference type="PROSITE" id="PS50896">
    <property type="entry name" value="LISH"/>
    <property type="match status" value="1"/>
</dbReference>
<keyword evidence="3" id="KW-0493">Microtubule</keyword>
<dbReference type="PROSITE" id="PS00674">
    <property type="entry name" value="AAA"/>
    <property type="match status" value="1"/>
</dbReference>
<dbReference type="InterPro" id="IPR027417">
    <property type="entry name" value="P-loop_NTPase"/>
</dbReference>
<keyword evidence="7" id="KW-0413">Isomerase</keyword>
<keyword evidence="2" id="KW-0963">Cytoplasm</keyword>
<dbReference type="Gene3D" id="3.40.50.300">
    <property type="entry name" value="P-loop containing nucleotide triphosphate hydrolases"/>
    <property type="match status" value="1"/>
</dbReference>
<keyword evidence="5 8" id="KW-0067">ATP-binding</keyword>
<evidence type="ECO:0000313" key="10">
    <source>
        <dbReference type="EMBL" id="CAL7945345.1"/>
    </source>
</evidence>
<evidence type="ECO:0000256" key="8">
    <source>
        <dbReference type="RuleBase" id="RU003651"/>
    </source>
</evidence>
<dbReference type="InterPro" id="IPR003960">
    <property type="entry name" value="ATPase_AAA_CS"/>
</dbReference>
<keyword evidence="6" id="KW-0206">Cytoskeleton</keyword>
<dbReference type="Gene3D" id="1.10.8.60">
    <property type="match status" value="1"/>
</dbReference>
<accession>A0ABP1P1Q6</accession>
<evidence type="ECO:0000256" key="7">
    <source>
        <dbReference type="ARBA" id="ARBA00023235"/>
    </source>
</evidence>
<evidence type="ECO:0000259" key="9">
    <source>
        <dbReference type="SMART" id="SM00382"/>
    </source>
</evidence>
<evidence type="ECO:0000256" key="3">
    <source>
        <dbReference type="ARBA" id="ARBA00022701"/>
    </source>
</evidence>
<keyword evidence="4 8" id="KW-0547">Nucleotide-binding</keyword>
<sequence length="478" mass="54671">MNKNLSMQGCANQLSHAVLEKETKRIRDRRQAIPYLILDFLNSNDYLDTYNVLMEEADLSTEIQICDNIDLETILMEYDSYYQLKFNKYPTLCKNVKNTTECTKKKESNNVSKKVEPVKKRIAEETTSDSSAKDVTLAITVTPVFPNGNEHIPASEKGDDCSKEQPVRTKISRCIEKLYPNDSELRKIAEDISREIVLTNLNVHWDDVKGLNDCKTAIEEAVVYPLKYPIFFNGVFSPWKGILLYGPPGTGKTMLAKAVATECNSTFFNITASSLISKWRGDSEKYIRVLFDLAYSHSPTIIFIDEIDWIATGTEADSLSEPAKRFRSELLARIDGLVSTENSNVVLLAATNAPWNIDAALLRRLEKRIYVTLPDIHTRRDIFKLYLSDRLLKSESRMESILNNTKYHSPADIKLICKEAWMLEIAPIWKKLEKNKVSIDLVYALTDFEILEKAISLIPATNISLDKYNKWQLLQNRR</sequence>
<dbReference type="InterPro" id="IPR003593">
    <property type="entry name" value="AAA+_ATPase"/>
</dbReference>
<feature type="domain" description="AAA+ ATPase" evidence="9">
    <location>
        <begin position="238"/>
        <end position="375"/>
    </location>
</feature>
<evidence type="ECO:0000256" key="1">
    <source>
        <dbReference type="ARBA" id="ARBA00004186"/>
    </source>
</evidence>
<comment type="subcellular location">
    <subcellularLocation>
        <location evidence="1">Cytoplasm</location>
        <location evidence="1">Cytoskeleton</location>
        <location evidence="1">Spindle</location>
    </subcellularLocation>
</comment>
<name>A0ABP1P1Q6_XYLVO</name>
<dbReference type="InterPro" id="IPR050304">
    <property type="entry name" value="MT-severing_AAA_ATPase"/>
</dbReference>
<evidence type="ECO:0000256" key="4">
    <source>
        <dbReference type="ARBA" id="ARBA00022741"/>
    </source>
</evidence>
<comment type="similarity">
    <text evidence="8">Belongs to the AAA ATPase family.</text>
</comment>
<keyword evidence="11" id="KW-1185">Reference proteome</keyword>
<organism evidence="10 11">
    <name type="scientific">Xylocopa violacea</name>
    <name type="common">Violet carpenter bee</name>
    <name type="synonym">Apis violacea</name>
    <dbReference type="NCBI Taxonomy" id="135666"/>
    <lineage>
        <taxon>Eukaryota</taxon>
        <taxon>Metazoa</taxon>
        <taxon>Ecdysozoa</taxon>
        <taxon>Arthropoda</taxon>
        <taxon>Hexapoda</taxon>
        <taxon>Insecta</taxon>
        <taxon>Pterygota</taxon>
        <taxon>Neoptera</taxon>
        <taxon>Endopterygota</taxon>
        <taxon>Hymenoptera</taxon>
        <taxon>Apocrita</taxon>
        <taxon>Aculeata</taxon>
        <taxon>Apoidea</taxon>
        <taxon>Anthophila</taxon>
        <taxon>Apidae</taxon>
        <taxon>Xylocopa</taxon>
        <taxon>Xylocopa</taxon>
    </lineage>
</organism>
<dbReference type="SMART" id="SM00382">
    <property type="entry name" value="AAA"/>
    <property type="match status" value="1"/>
</dbReference>
<proteinExistence type="inferred from homology"/>